<keyword evidence="3" id="KW-1185">Reference proteome</keyword>
<dbReference type="OrthoDB" id="5416983at2759"/>
<feature type="compositionally biased region" description="Basic and acidic residues" evidence="1">
    <location>
        <begin position="266"/>
        <end position="279"/>
    </location>
</feature>
<feature type="compositionally biased region" description="Low complexity" evidence="1">
    <location>
        <begin position="756"/>
        <end position="771"/>
    </location>
</feature>
<feature type="compositionally biased region" description="Polar residues" evidence="1">
    <location>
        <begin position="45"/>
        <end position="63"/>
    </location>
</feature>
<feature type="compositionally biased region" description="Basic and acidic residues" evidence="1">
    <location>
        <begin position="394"/>
        <end position="430"/>
    </location>
</feature>
<feature type="region of interest" description="Disordered" evidence="1">
    <location>
        <begin position="1"/>
        <end position="778"/>
    </location>
</feature>
<feature type="compositionally biased region" description="Low complexity" evidence="1">
    <location>
        <begin position="696"/>
        <end position="729"/>
    </location>
</feature>
<reference evidence="2 3" key="1">
    <citation type="submission" date="2019-09" db="EMBL/GenBank/DDBJ databases">
        <title>Draft genome of the ectomycorrhizal ascomycete Sphaerosporella brunnea.</title>
        <authorList>
            <consortium name="DOE Joint Genome Institute"/>
            <person name="Benucci G.M."/>
            <person name="Marozzi G."/>
            <person name="Antonielli L."/>
            <person name="Sanchez S."/>
            <person name="Marco P."/>
            <person name="Wang X."/>
            <person name="Falini L.B."/>
            <person name="Barry K."/>
            <person name="Haridas S."/>
            <person name="Lipzen A."/>
            <person name="Labutti K."/>
            <person name="Grigoriev I.V."/>
            <person name="Murat C."/>
            <person name="Martin F."/>
            <person name="Albertini E."/>
            <person name="Donnini D."/>
            <person name="Bonito G."/>
        </authorList>
    </citation>
    <scope>NUCLEOTIDE SEQUENCE [LARGE SCALE GENOMIC DNA]</scope>
    <source>
        <strain evidence="2 3">Sb_GMNB300</strain>
    </source>
</reference>
<sequence length="1202" mass="130860">MQRSPSRQNIRRALTPRDTTEPKIVMADSHTSRNVESPLVRSVVDPSTTGVDASNSTHSAPIITTTSTNTSTTLNTENSKNNESAEDAAEAVSSYGPCADENDRDADIGWKAGSAEAKDSARSVEGGSDIERSGSTSPTKTDRRPVATKKTSFKPVSLNKQFLNAPATTTAPTSLGSALQSKASSTSLSQNSPRTTAASKLKLVRTGGSSQTSGPSRTGLGGIGSARSEAQPVWNKNQPAPPPPKKEFTDEELSKKYGIHLASRLGPEETSTKEAKWADIDDDDDDWVPTGFEWADGTKASIQPEEKKVSATQPASVATQPAPIKSMAPPPPRETSTPIFSGPKTLVTQKPGTKSLQTTAAPAAPKPSPWAKIPSPNSVPPVQINPQPHAPLESGRRDEYQQRERSMVREVSAEHYDRSWRDRSSGHVNRELFNPQTGKTEPAPDDRRSARSPVTKPAVLQRPTGPSQFPGPAEPSPAFQTGRTSHRPDDFRRRRASSNVSGGSGSVGGRKVSFSRYAAEPPTPDELGFARERPVYSNPFDDHHGSLRQHGSYGIQPPFQGHREISPTMSNASPVTRPVVPEESAEDLIAKQERVMKEARELARKRRQEEEEKEEAAKRERLKTKLEQLERLAKEKEEKEREAAKKEAADKEAAAKAQELSERDRKAEPVPQHHQQPSILQHQFPAGPASTNSDMSQQQRRSPQPRKPSAPMNDSNGNGYNNSTYNNRNQSWKSGPAGNTKWGSQPAGNTDDNYTNGRINGYNNGQQNGQNTVRPHGTFQNNRYVPNDRGSQCGPSTSPIGTKISKDERTEAVNRWNNLASNIVADEAATREQNRIANMARKAEEEATGIKYQRPRQEYQLVEQFKEYKLGDDGELSFISKSTKEIGSNDLKKADTVESTKDIQASDIADVKDLKTNIKLSGDFPKGPSNKASRHFPLVSNKCISPDAIPSRVASPPPPMSADHPVNGDRLVARVQLPPSKRVAATHGPAAAGVSAIEHVQRAILGILEHPATELVKNGAPKSFAPRSKPSYEATPETPTVSLPHQADAATNDVSTPTTTGQPLPMSTIPDSEQFFTDLFQQDFGSTPTVRLPRMAHSFGAVAQPTIASPAKGGAKQKVPKDNVQSASIYTPFNAKDFTNPEGSKFIPVYIPGTVEYKEMPLQVRVHGYDRRNNRPQRKRNGRGNYANNNSTYGRGKKPDEA</sequence>
<name>A0A5J5F0Q7_9PEZI</name>
<feature type="compositionally biased region" description="Polar residues" evidence="1">
    <location>
        <begin position="310"/>
        <end position="319"/>
    </location>
</feature>
<feature type="region of interest" description="Disordered" evidence="1">
    <location>
        <begin position="1166"/>
        <end position="1202"/>
    </location>
</feature>
<feature type="compositionally biased region" description="Polar residues" evidence="1">
    <location>
        <begin position="1052"/>
        <end position="1062"/>
    </location>
</feature>
<accession>A0A5J5F0Q7</accession>
<feature type="region of interest" description="Disordered" evidence="1">
    <location>
        <begin position="784"/>
        <end position="803"/>
    </location>
</feature>
<dbReference type="AlphaFoldDB" id="A0A5J5F0Q7"/>
<feature type="compositionally biased region" description="Basic and acidic residues" evidence="1">
    <location>
        <begin position="244"/>
        <end position="255"/>
    </location>
</feature>
<feature type="region of interest" description="Disordered" evidence="1">
    <location>
        <begin position="1018"/>
        <end position="1068"/>
    </location>
</feature>
<proteinExistence type="predicted"/>
<dbReference type="EMBL" id="VXIS01000064">
    <property type="protein sequence ID" value="KAA8908856.1"/>
    <property type="molecule type" value="Genomic_DNA"/>
</dbReference>
<feature type="compositionally biased region" description="Polar residues" evidence="1">
    <location>
        <begin position="207"/>
        <end position="216"/>
    </location>
</feature>
<comment type="caution">
    <text evidence="2">The sequence shown here is derived from an EMBL/GenBank/DDBJ whole genome shotgun (WGS) entry which is preliminary data.</text>
</comment>
<evidence type="ECO:0000256" key="1">
    <source>
        <dbReference type="SAM" id="MobiDB-lite"/>
    </source>
</evidence>
<evidence type="ECO:0000313" key="3">
    <source>
        <dbReference type="Proteomes" id="UP000326924"/>
    </source>
</evidence>
<feature type="compositionally biased region" description="Basic and acidic residues" evidence="1">
    <location>
        <begin position="528"/>
        <end position="545"/>
    </location>
</feature>
<feature type="compositionally biased region" description="Basic and acidic residues" evidence="1">
    <location>
        <begin position="588"/>
        <end position="668"/>
    </location>
</feature>
<evidence type="ECO:0000313" key="2">
    <source>
        <dbReference type="EMBL" id="KAA8908856.1"/>
    </source>
</evidence>
<feature type="compositionally biased region" description="Polar residues" evidence="1">
    <location>
        <begin position="741"/>
        <end position="755"/>
    </location>
</feature>
<feature type="compositionally biased region" description="Polar residues" evidence="1">
    <location>
        <begin position="784"/>
        <end position="800"/>
    </location>
</feature>
<feature type="compositionally biased region" description="Polar residues" evidence="1">
    <location>
        <begin position="346"/>
        <end position="359"/>
    </location>
</feature>
<organism evidence="2 3">
    <name type="scientific">Sphaerosporella brunnea</name>
    <dbReference type="NCBI Taxonomy" id="1250544"/>
    <lineage>
        <taxon>Eukaryota</taxon>
        <taxon>Fungi</taxon>
        <taxon>Dikarya</taxon>
        <taxon>Ascomycota</taxon>
        <taxon>Pezizomycotina</taxon>
        <taxon>Pezizomycetes</taxon>
        <taxon>Pezizales</taxon>
        <taxon>Pyronemataceae</taxon>
        <taxon>Sphaerosporella</taxon>
    </lineage>
</organism>
<dbReference type="InParanoid" id="A0A5J5F0Q7"/>
<gene>
    <name evidence="2" type="ORF">FN846DRAFT_776961</name>
</gene>
<protein>
    <submittedName>
        <fullName evidence="2">Uncharacterized protein</fullName>
    </submittedName>
</protein>
<dbReference type="Proteomes" id="UP000326924">
    <property type="component" value="Unassembled WGS sequence"/>
</dbReference>
<feature type="compositionally biased region" description="Low complexity" evidence="1">
    <location>
        <begin position="64"/>
        <end position="82"/>
    </location>
</feature>
<feature type="compositionally biased region" description="Polar residues" evidence="1">
    <location>
        <begin position="158"/>
        <end position="198"/>
    </location>
</feature>